<feature type="chain" id="PRO_5043732362" evidence="2">
    <location>
        <begin position="22"/>
        <end position="302"/>
    </location>
</feature>
<evidence type="ECO:0000256" key="1">
    <source>
        <dbReference type="SAM" id="MobiDB-lite"/>
    </source>
</evidence>
<name>A0AAW0R9G7_9PEZI</name>
<feature type="region of interest" description="Disordered" evidence="1">
    <location>
        <begin position="169"/>
        <end position="286"/>
    </location>
</feature>
<evidence type="ECO:0000313" key="3">
    <source>
        <dbReference type="EMBL" id="KAK8130524.1"/>
    </source>
</evidence>
<gene>
    <name evidence="3" type="ORF">PG999_002904</name>
</gene>
<dbReference type="AlphaFoldDB" id="A0AAW0R9G7"/>
<keyword evidence="4" id="KW-1185">Reference proteome</keyword>
<dbReference type="Proteomes" id="UP001392437">
    <property type="component" value="Unassembled WGS sequence"/>
</dbReference>
<feature type="compositionally biased region" description="Low complexity" evidence="1">
    <location>
        <begin position="203"/>
        <end position="223"/>
    </location>
</feature>
<feature type="compositionally biased region" description="Polar residues" evidence="1">
    <location>
        <begin position="224"/>
        <end position="237"/>
    </location>
</feature>
<proteinExistence type="predicted"/>
<accession>A0AAW0R9G7</accession>
<reference evidence="3 4" key="1">
    <citation type="submission" date="2023-01" db="EMBL/GenBank/DDBJ databases">
        <title>Analysis of 21 Apiospora genomes using comparative genomics revels a genus with tremendous synthesis potential of carbohydrate active enzymes and secondary metabolites.</title>
        <authorList>
            <person name="Sorensen T."/>
        </authorList>
    </citation>
    <scope>NUCLEOTIDE SEQUENCE [LARGE SCALE GENOMIC DNA]</scope>
    <source>
        <strain evidence="3 4">CBS 117206</strain>
    </source>
</reference>
<protein>
    <submittedName>
        <fullName evidence="3">Uncharacterized protein</fullName>
    </submittedName>
</protein>
<keyword evidence="2" id="KW-0732">Signal</keyword>
<dbReference type="EMBL" id="JAQQWP010000002">
    <property type="protein sequence ID" value="KAK8130524.1"/>
    <property type="molecule type" value="Genomic_DNA"/>
</dbReference>
<comment type="caution">
    <text evidence="3">The sequence shown here is derived from an EMBL/GenBank/DDBJ whole genome shotgun (WGS) entry which is preliminary data.</text>
</comment>
<feature type="compositionally biased region" description="Low complexity" evidence="1">
    <location>
        <begin position="247"/>
        <end position="272"/>
    </location>
</feature>
<evidence type="ECO:0000256" key="2">
    <source>
        <dbReference type="SAM" id="SignalP"/>
    </source>
</evidence>
<feature type="compositionally biased region" description="Polar residues" evidence="1">
    <location>
        <begin position="172"/>
        <end position="202"/>
    </location>
</feature>
<sequence>MQLLNLLAPLVLLAQHTAAEATASPTLEPLPTPSGQDALDSTRQGNLGINILGIAVSVAGEILKIFKDDNDRKREWVKETLIQLAKEAPGQNVLIYHDKKSEFSTTDKGARAEHYELDKFLGTYGYEIKVFTMGSFKLHGDNNAKEWGYNAACKDEKKSDFVGGHVEFCDPNTKNKQTQPPTSTLATSTKRQSPVSSHTSHITTSKQSKPPTVTPTQTQEHTTGVQSQTPDAVTTQVGGEGSGNNEGGPSPADGQGQGQGQSNSDSSPTSTSRAGVPKATSQPASAAAALAVGLAALSFVIA</sequence>
<feature type="signal peptide" evidence="2">
    <location>
        <begin position="1"/>
        <end position="21"/>
    </location>
</feature>
<organism evidence="3 4">
    <name type="scientific">Apiospora kogelbergensis</name>
    <dbReference type="NCBI Taxonomy" id="1337665"/>
    <lineage>
        <taxon>Eukaryota</taxon>
        <taxon>Fungi</taxon>
        <taxon>Dikarya</taxon>
        <taxon>Ascomycota</taxon>
        <taxon>Pezizomycotina</taxon>
        <taxon>Sordariomycetes</taxon>
        <taxon>Xylariomycetidae</taxon>
        <taxon>Amphisphaeriales</taxon>
        <taxon>Apiosporaceae</taxon>
        <taxon>Apiospora</taxon>
    </lineage>
</organism>
<evidence type="ECO:0000313" key="4">
    <source>
        <dbReference type="Proteomes" id="UP001392437"/>
    </source>
</evidence>